<dbReference type="HAMAP" id="MF_00321">
    <property type="entry name" value="GTPase_EngB"/>
    <property type="match status" value="1"/>
</dbReference>
<feature type="domain" description="EngB-type G" evidence="11">
    <location>
        <begin position="19"/>
        <end position="191"/>
    </location>
</feature>
<evidence type="ECO:0000256" key="9">
    <source>
        <dbReference type="ARBA" id="ARBA00023306"/>
    </source>
</evidence>
<evidence type="ECO:0000256" key="1">
    <source>
        <dbReference type="ARBA" id="ARBA00001946"/>
    </source>
</evidence>
<keyword evidence="6" id="KW-0460">Magnesium</keyword>
<protein>
    <recommendedName>
        <fullName evidence="10">Probable GTP-binding protein EngB</fullName>
    </recommendedName>
</protein>
<dbReference type="Pfam" id="PF01926">
    <property type="entry name" value="MMR_HSR1"/>
    <property type="match status" value="1"/>
</dbReference>
<accession>A0A445MXB9</accession>
<evidence type="ECO:0000256" key="4">
    <source>
        <dbReference type="ARBA" id="ARBA00022723"/>
    </source>
</evidence>
<keyword evidence="9 10" id="KW-0131">Cell cycle</keyword>
<dbReference type="InterPro" id="IPR006073">
    <property type="entry name" value="GTP-bd"/>
</dbReference>
<comment type="function">
    <text evidence="10">Necessary for normal cell division and for the maintenance of normal septation.</text>
</comment>
<dbReference type="CDD" id="cd01876">
    <property type="entry name" value="YihA_EngB"/>
    <property type="match status" value="1"/>
</dbReference>
<dbReference type="InterPro" id="IPR030393">
    <property type="entry name" value="G_ENGB_dom"/>
</dbReference>
<dbReference type="Gene3D" id="3.40.50.300">
    <property type="entry name" value="P-loop containing nucleotide triphosphate hydrolases"/>
    <property type="match status" value="1"/>
</dbReference>
<keyword evidence="5 10" id="KW-0547">Nucleotide-binding</keyword>
<dbReference type="InterPro" id="IPR027417">
    <property type="entry name" value="P-loop_NTPase"/>
</dbReference>
<comment type="cofactor">
    <cofactor evidence="1">
        <name>Mg(2+)</name>
        <dbReference type="ChEBI" id="CHEBI:18420"/>
    </cofactor>
</comment>
<name>A0A445MXB9_9BACT</name>
<dbReference type="GO" id="GO:0000917">
    <property type="term" value="P:division septum assembly"/>
    <property type="evidence" value="ECO:0007669"/>
    <property type="project" value="UniProtKB-KW"/>
</dbReference>
<keyword evidence="3 10" id="KW-0132">Cell division</keyword>
<dbReference type="PROSITE" id="PS51706">
    <property type="entry name" value="G_ENGB"/>
    <property type="match status" value="1"/>
</dbReference>
<evidence type="ECO:0000256" key="3">
    <source>
        <dbReference type="ARBA" id="ARBA00022618"/>
    </source>
</evidence>
<evidence type="ECO:0000256" key="10">
    <source>
        <dbReference type="HAMAP-Rule" id="MF_00321"/>
    </source>
</evidence>
<dbReference type="PANTHER" id="PTHR11649:SF13">
    <property type="entry name" value="ENGB-TYPE G DOMAIN-CONTAINING PROTEIN"/>
    <property type="match status" value="1"/>
</dbReference>
<dbReference type="GO" id="GO:0005829">
    <property type="term" value="C:cytosol"/>
    <property type="evidence" value="ECO:0007669"/>
    <property type="project" value="TreeGrafter"/>
</dbReference>
<evidence type="ECO:0000256" key="2">
    <source>
        <dbReference type="ARBA" id="ARBA00009638"/>
    </source>
</evidence>
<evidence type="ECO:0000256" key="6">
    <source>
        <dbReference type="ARBA" id="ARBA00022842"/>
    </source>
</evidence>
<keyword evidence="7 10" id="KW-0342">GTP-binding</keyword>
<dbReference type="InterPro" id="IPR019987">
    <property type="entry name" value="GTP-bd_ribosome_bio_YsxC"/>
</dbReference>
<dbReference type="FunFam" id="3.40.50.300:FF:000098">
    <property type="entry name" value="Probable GTP-binding protein EngB"/>
    <property type="match status" value="1"/>
</dbReference>
<evidence type="ECO:0000256" key="8">
    <source>
        <dbReference type="ARBA" id="ARBA00023210"/>
    </source>
</evidence>
<evidence type="ECO:0000313" key="12">
    <source>
        <dbReference type="EMBL" id="SPD74073.1"/>
    </source>
</evidence>
<evidence type="ECO:0000259" key="11">
    <source>
        <dbReference type="PROSITE" id="PS51706"/>
    </source>
</evidence>
<keyword evidence="8 10" id="KW-0717">Septation</keyword>
<dbReference type="NCBIfam" id="TIGR03598">
    <property type="entry name" value="GTPase_YsxC"/>
    <property type="match status" value="1"/>
</dbReference>
<dbReference type="AlphaFoldDB" id="A0A445MXB9"/>
<proteinExistence type="inferred from homology"/>
<dbReference type="GO" id="GO:0046872">
    <property type="term" value="F:metal ion binding"/>
    <property type="evidence" value="ECO:0007669"/>
    <property type="project" value="UniProtKB-KW"/>
</dbReference>
<dbReference type="GO" id="GO:0005525">
    <property type="term" value="F:GTP binding"/>
    <property type="evidence" value="ECO:0007669"/>
    <property type="project" value="UniProtKB-UniRule"/>
</dbReference>
<evidence type="ECO:0000256" key="5">
    <source>
        <dbReference type="ARBA" id="ARBA00022741"/>
    </source>
</evidence>
<comment type="similarity">
    <text evidence="2 10">Belongs to the TRAFAC class TrmE-Era-EngA-EngB-Septin-like GTPase superfamily. EngB GTPase family.</text>
</comment>
<dbReference type="EMBL" id="OJIN01000117">
    <property type="protein sequence ID" value="SPD74073.1"/>
    <property type="molecule type" value="Genomic_DNA"/>
</dbReference>
<reference evidence="12" key="1">
    <citation type="submission" date="2018-01" db="EMBL/GenBank/DDBJ databases">
        <authorList>
            <person name="Regsiter A."/>
            <person name="William W."/>
        </authorList>
    </citation>
    <scope>NUCLEOTIDE SEQUENCE</scope>
    <source>
        <strain evidence="12">TRIP AH-1</strain>
    </source>
</reference>
<keyword evidence="4" id="KW-0479">Metal-binding</keyword>
<dbReference type="PANTHER" id="PTHR11649">
    <property type="entry name" value="MSS1/TRME-RELATED GTP-BINDING PROTEIN"/>
    <property type="match status" value="1"/>
</dbReference>
<gene>
    <name evidence="10 12" type="primary">engB</name>
    <name evidence="12" type="ORF">PITCH_A2030217</name>
</gene>
<sequence>MDVQFLVSAFGETQYPPSDRPEVAFAGRSNVGKSSLLNVIVNRKGLAKTSATPGRTQSINYFRVGSSLYLVDLPGYGFARVPLKVKQSWQLMVETYLKNRSNLKAVVVIMDIRREPTAGDIDLLMWLKHYEIAAIQVLTKADKLSRQQAAKQATLIKGVLKGICPTEPIVFSAKTRQGRDEVWERINAVCK</sequence>
<dbReference type="SUPFAM" id="SSF52540">
    <property type="entry name" value="P-loop containing nucleoside triphosphate hydrolases"/>
    <property type="match status" value="1"/>
</dbReference>
<organism evidence="12">
    <name type="scientific">uncultured Desulfobacterium sp</name>
    <dbReference type="NCBI Taxonomy" id="201089"/>
    <lineage>
        <taxon>Bacteria</taxon>
        <taxon>Pseudomonadati</taxon>
        <taxon>Thermodesulfobacteriota</taxon>
        <taxon>Desulfobacteria</taxon>
        <taxon>Desulfobacterales</taxon>
        <taxon>Desulfobacteriaceae</taxon>
        <taxon>Desulfobacterium</taxon>
        <taxon>environmental samples</taxon>
    </lineage>
</organism>
<evidence type="ECO:0000256" key="7">
    <source>
        <dbReference type="ARBA" id="ARBA00023134"/>
    </source>
</evidence>